<dbReference type="OrthoDB" id="844594at2759"/>
<feature type="region of interest" description="Disordered" evidence="1">
    <location>
        <begin position="524"/>
        <end position="571"/>
    </location>
</feature>
<dbReference type="PANTHER" id="PTHR13742:SF17">
    <property type="entry name" value="RE32990P-RELATED"/>
    <property type="match status" value="1"/>
</dbReference>
<dbReference type="Gene3D" id="1.10.472.10">
    <property type="entry name" value="Cyclin-like"/>
    <property type="match status" value="2"/>
</dbReference>
<dbReference type="SUPFAM" id="SSF47954">
    <property type="entry name" value="Cyclin-like"/>
    <property type="match status" value="2"/>
</dbReference>
<dbReference type="GO" id="GO:0030154">
    <property type="term" value="P:cell differentiation"/>
    <property type="evidence" value="ECO:0007669"/>
    <property type="project" value="TreeGrafter"/>
</dbReference>
<dbReference type="GO" id="GO:0006357">
    <property type="term" value="P:regulation of transcription by RNA polymerase II"/>
    <property type="evidence" value="ECO:0007669"/>
    <property type="project" value="InterPro"/>
</dbReference>
<feature type="region of interest" description="Disordered" evidence="1">
    <location>
        <begin position="423"/>
        <end position="447"/>
    </location>
</feature>
<dbReference type="Proteomes" id="UP000037460">
    <property type="component" value="Unassembled WGS sequence"/>
</dbReference>
<keyword evidence="4" id="KW-1185">Reference proteome</keyword>
<dbReference type="EMBL" id="JWZX01002822">
    <property type="protein sequence ID" value="KOO26648.1"/>
    <property type="molecule type" value="Genomic_DNA"/>
</dbReference>
<feature type="non-terminal residue" evidence="3">
    <location>
        <position position="571"/>
    </location>
</feature>
<feature type="domain" description="Retinoblastoma-associated protein A-box" evidence="2">
    <location>
        <begin position="53"/>
        <end position="248"/>
    </location>
</feature>
<evidence type="ECO:0000259" key="2">
    <source>
        <dbReference type="SMART" id="SM01368"/>
    </source>
</evidence>
<dbReference type="AlphaFoldDB" id="A0A0M0JK67"/>
<dbReference type="SMART" id="SM01368">
    <property type="entry name" value="RB_A"/>
    <property type="match status" value="1"/>
</dbReference>
<dbReference type="GO" id="GO:0005634">
    <property type="term" value="C:nucleus"/>
    <property type="evidence" value="ECO:0007669"/>
    <property type="project" value="InterPro"/>
</dbReference>
<evidence type="ECO:0000313" key="4">
    <source>
        <dbReference type="Proteomes" id="UP000037460"/>
    </source>
</evidence>
<dbReference type="InterPro" id="IPR028309">
    <property type="entry name" value="RB_fam"/>
</dbReference>
<reference evidence="4" key="1">
    <citation type="journal article" date="2015" name="PLoS Genet.">
        <title>Genome Sequence and Transcriptome Analyses of Chrysochromulina tobin: Metabolic Tools for Enhanced Algal Fitness in the Prominent Order Prymnesiales (Haptophyceae).</title>
        <authorList>
            <person name="Hovde B.T."/>
            <person name="Deodato C.R."/>
            <person name="Hunsperger H.M."/>
            <person name="Ryken S.A."/>
            <person name="Yost W."/>
            <person name="Jha R.K."/>
            <person name="Patterson J."/>
            <person name="Monnat R.J. Jr."/>
            <person name="Barlow S.B."/>
            <person name="Starkenburg S.R."/>
            <person name="Cattolico R.A."/>
        </authorList>
    </citation>
    <scope>NUCLEOTIDE SEQUENCE</scope>
    <source>
        <strain evidence="4">CCMP291</strain>
    </source>
</reference>
<dbReference type="InterPro" id="IPR002720">
    <property type="entry name" value="RB_A"/>
</dbReference>
<proteinExistence type="predicted"/>
<dbReference type="GO" id="GO:0005667">
    <property type="term" value="C:transcription regulator complex"/>
    <property type="evidence" value="ECO:0007669"/>
    <property type="project" value="TreeGrafter"/>
</dbReference>
<dbReference type="GO" id="GO:0000977">
    <property type="term" value="F:RNA polymerase II transcription regulatory region sequence-specific DNA binding"/>
    <property type="evidence" value="ECO:0007669"/>
    <property type="project" value="TreeGrafter"/>
</dbReference>
<dbReference type="Pfam" id="PF01858">
    <property type="entry name" value="RB_A"/>
    <property type="match status" value="1"/>
</dbReference>
<feature type="compositionally biased region" description="Low complexity" evidence="1">
    <location>
        <begin position="554"/>
        <end position="571"/>
    </location>
</feature>
<dbReference type="InterPro" id="IPR002719">
    <property type="entry name" value="RB_B"/>
</dbReference>
<feature type="compositionally biased region" description="Low complexity" evidence="1">
    <location>
        <begin position="1"/>
        <end position="11"/>
    </location>
</feature>
<dbReference type="GO" id="GO:0000785">
    <property type="term" value="C:chromatin"/>
    <property type="evidence" value="ECO:0007669"/>
    <property type="project" value="TreeGrafter"/>
</dbReference>
<dbReference type="PANTHER" id="PTHR13742">
    <property type="entry name" value="RETINOBLASTOMA-ASSOCIATED PROTEIN RB -RELATED"/>
    <property type="match status" value="1"/>
</dbReference>
<dbReference type="GO" id="GO:2000134">
    <property type="term" value="P:negative regulation of G1/S transition of mitotic cell cycle"/>
    <property type="evidence" value="ECO:0007669"/>
    <property type="project" value="TreeGrafter"/>
</dbReference>
<protein>
    <submittedName>
        <fullName evidence="3">Retinoblastoma-family protein</fullName>
    </submittedName>
</protein>
<gene>
    <name evidence="3" type="ORF">Ctob_004379</name>
</gene>
<evidence type="ECO:0000313" key="3">
    <source>
        <dbReference type="EMBL" id="KOO26648.1"/>
    </source>
</evidence>
<feature type="region of interest" description="Disordered" evidence="1">
    <location>
        <begin position="1"/>
        <end position="52"/>
    </location>
</feature>
<accession>A0A0M0JK67</accession>
<dbReference type="InterPro" id="IPR036915">
    <property type="entry name" value="Cyclin-like_sf"/>
</dbReference>
<evidence type="ECO:0000256" key="1">
    <source>
        <dbReference type="SAM" id="MobiDB-lite"/>
    </source>
</evidence>
<comment type="caution">
    <text evidence="3">The sequence shown here is derived from an EMBL/GenBank/DDBJ whole genome shotgun (WGS) entry which is preliminary data.</text>
</comment>
<dbReference type="CDD" id="cd20548">
    <property type="entry name" value="CYCLIN_RB-like"/>
    <property type="match status" value="1"/>
</dbReference>
<sequence>MNASMSSPPGSGSRGTVAPAATGTSRHASALPLTPLRSSNPMGGRPAQAIPQTPMSSQLDAVGWLTRAAPATIDNGASSSGLAKFFECAAGLPNVKATVQERLARLLSAARNMLLDNEQGPSKEAVEEQLELSERLYFKMLLSFLMAEEKRLGNSDFSELLANETFHTSLLACCLESVFASYSTPGMGFPEVLRVLSLKAFNFAKVIESFIRHEPHLPAHLKLHFADVESKIIESLAWCDDSPLHSLMAEYDATFSASRSAVAGASSAAPSRARAALEQFVRKYLYLAAKRIQELCLRLLLDAALTQQVWDVSKLVIDSARDLLVGRHLDQILMCAVYGVCKVNQRQVTFRQIIEQYKRQPGASPRTFREVRMATAEEEPQDIIRFYNLIFIPKMKEHLIAVCAAGSAPASGASTAGVSAAASATGKTSPDINESRGSASPRHVGSSEVYVSHRNPNAHHLTPRTRTLWSFSETPADGAERLRNFNANINATGAAGSAGSADTANALVAMHSSTGAAPASVAAAANGDAGRRTLGGGGSSLASSLKRKHEVFDASQVSASSQRSASSSAAA</sequence>
<dbReference type="Pfam" id="PF01857">
    <property type="entry name" value="RB_B"/>
    <property type="match status" value="1"/>
</dbReference>
<organism evidence="3 4">
    <name type="scientific">Chrysochromulina tobinii</name>
    <dbReference type="NCBI Taxonomy" id="1460289"/>
    <lineage>
        <taxon>Eukaryota</taxon>
        <taxon>Haptista</taxon>
        <taxon>Haptophyta</taxon>
        <taxon>Prymnesiophyceae</taxon>
        <taxon>Prymnesiales</taxon>
        <taxon>Chrysochromulinaceae</taxon>
        <taxon>Chrysochromulina</taxon>
    </lineage>
</organism>
<name>A0A0M0JK67_9EUKA</name>